<dbReference type="EMBL" id="JAWDIU010000001">
    <property type="protein sequence ID" value="MDU0325868.1"/>
    <property type="molecule type" value="Genomic_DNA"/>
</dbReference>
<gene>
    <name evidence="2" type="ORF">RWH43_03755</name>
</gene>
<dbReference type="Proteomes" id="UP001256673">
    <property type="component" value="Unassembled WGS sequence"/>
</dbReference>
<proteinExistence type="predicted"/>
<evidence type="ECO:0000256" key="1">
    <source>
        <dbReference type="SAM" id="Phobius"/>
    </source>
</evidence>
<evidence type="ECO:0000313" key="2">
    <source>
        <dbReference type="EMBL" id="MDU0325868.1"/>
    </source>
</evidence>
<keyword evidence="1" id="KW-1133">Transmembrane helix</keyword>
<feature type="transmembrane region" description="Helical" evidence="1">
    <location>
        <begin position="31"/>
        <end position="52"/>
    </location>
</feature>
<keyword evidence="3" id="KW-1185">Reference proteome</keyword>
<keyword evidence="1" id="KW-0812">Transmembrane</keyword>
<dbReference type="RefSeq" id="WP_187358366.1">
    <property type="nucleotide sequence ID" value="NZ_JAWDIU010000001.1"/>
</dbReference>
<name>A0ABU3RTR5_9MICO</name>
<keyword evidence="1" id="KW-0472">Membrane</keyword>
<comment type="caution">
    <text evidence="2">The sequence shown here is derived from an EMBL/GenBank/DDBJ whole genome shotgun (WGS) entry which is preliminary data.</text>
</comment>
<evidence type="ECO:0000313" key="3">
    <source>
        <dbReference type="Proteomes" id="UP001256673"/>
    </source>
</evidence>
<protein>
    <submittedName>
        <fullName evidence="2">Uncharacterized protein</fullName>
    </submittedName>
</protein>
<accession>A0ABU3RTR5</accession>
<organism evidence="2 3">
    <name type="scientific">Microbacterium algihabitans</name>
    <dbReference type="NCBI Taxonomy" id="3075992"/>
    <lineage>
        <taxon>Bacteria</taxon>
        <taxon>Bacillati</taxon>
        <taxon>Actinomycetota</taxon>
        <taxon>Actinomycetes</taxon>
        <taxon>Micrococcales</taxon>
        <taxon>Microbacteriaceae</taxon>
        <taxon>Microbacterium</taxon>
    </lineage>
</organism>
<reference evidence="2 3" key="1">
    <citation type="submission" date="2023-09" db="EMBL/GenBank/DDBJ databases">
        <title>Microbacterium fusihabitans sp. nov., Microbacterium phycihabitans sp. nov., and Microbacterium cervinum sp. nov., isolated from dried seaweeds of beach.</title>
        <authorList>
            <person name="Lee S.D."/>
        </authorList>
    </citation>
    <scope>NUCLEOTIDE SEQUENCE [LARGE SCALE GENOMIC DNA]</scope>
    <source>
        <strain evidence="2 3">KSW2-21</strain>
    </source>
</reference>
<sequence>MGVVVAIGGGAITAFVDDDDLVGRLQIPAGVYGPVMIIAGLAIAAYGTAIVVRARRS</sequence>